<dbReference type="Gene3D" id="1.10.4040.10">
    <property type="entry name" value="Penicillinase repressor domain"/>
    <property type="match status" value="1"/>
</dbReference>
<keyword evidence="1" id="KW-0805">Transcription regulation</keyword>
<dbReference type="InterPro" id="IPR005650">
    <property type="entry name" value="BlaI_family"/>
</dbReference>
<dbReference type="EMBL" id="JAPDIA010000003">
    <property type="protein sequence ID" value="MDG0809332.1"/>
    <property type="molecule type" value="Genomic_DNA"/>
</dbReference>
<dbReference type="Proteomes" id="UP001153404">
    <property type="component" value="Unassembled WGS sequence"/>
</dbReference>
<name>A0A9X4KWK6_9BACL</name>
<organism evidence="4 5">
    <name type="scientific">Cohnella rhizosphaerae</name>
    <dbReference type="NCBI Taxonomy" id="1457232"/>
    <lineage>
        <taxon>Bacteria</taxon>
        <taxon>Bacillati</taxon>
        <taxon>Bacillota</taxon>
        <taxon>Bacilli</taxon>
        <taxon>Bacillales</taxon>
        <taxon>Paenibacillaceae</taxon>
        <taxon>Cohnella</taxon>
    </lineage>
</organism>
<evidence type="ECO:0000256" key="1">
    <source>
        <dbReference type="ARBA" id="ARBA00023015"/>
    </source>
</evidence>
<sequence>MISRDQYLKAENRSFLNRVYDGAVGLMCAKFLEEEPLSDRDIEQLRQLLDKRKNEG</sequence>
<proteinExistence type="predicted"/>
<gene>
    <name evidence="4" type="ORF">OMP40_08025</name>
</gene>
<evidence type="ECO:0000256" key="2">
    <source>
        <dbReference type="ARBA" id="ARBA00023125"/>
    </source>
</evidence>
<dbReference type="Pfam" id="PF03965">
    <property type="entry name" value="Penicillinase_R"/>
    <property type="match status" value="1"/>
</dbReference>
<evidence type="ECO:0000256" key="3">
    <source>
        <dbReference type="ARBA" id="ARBA00023163"/>
    </source>
</evidence>
<dbReference type="RefSeq" id="WP_277530572.1">
    <property type="nucleotide sequence ID" value="NZ_JAPDIA010000003.1"/>
</dbReference>
<dbReference type="AlphaFoldDB" id="A0A9X4KWK6"/>
<keyword evidence="3" id="KW-0804">Transcription</keyword>
<keyword evidence="2" id="KW-0238">DNA-binding</keyword>
<comment type="caution">
    <text evidence="4">The sequence shown here is derived from an EMBL/GenBank/DDBJ whole genome shotgun (WGS) entry which is preliminary data.</text>
</comment>
<dbReference type="InterPro" id="IPR036390">
    <property type="entry name" value="WH_DNA-bd_sf"/>
</dbReference>
<reference evidence="4" key="1">
    <citation type="submission" date="2022-10" db="EMBL/GenBank/DDBJ databases">
        <title>Comparative genomic analysis of Cohnella hashimotonis sp. nov., isolated from the International Space Station.</title>
        <authorList>
            <person name="Simpson A."/>
            <person name="Venkateswaran K."/>
        </authorList>
    </citation>
    <scope>NUCLEOTIDE SEQUENCE</scope>
    <source>
        <strain evidence="4">DSM 28161</strain>
    </source>
</reference>
<protein>
    <submittedName>
        <fullName evidence="4">BlaI/MecI/CopY family transcriptional regulator</fullName>
    </submittedName>
</protein>
<dbReference type="SUPFAM" id="SSF46785">
    <property type="entry name" value="Winged helix' DNA-binding domain"/>
    <property type="match status" value="1"/>
</dbReference>
<dbReference type="GO" id="GO:0045892">
    <property type="term" value="P:negative regulation of DNA-templated transcription"/>
    <property type="evidence" value="ECO:0007669"/>
    <property type="project" value="InterPro"/>
</dbReference>
<accession>A0A9X4KWK6</accession>
<evidence type="ECO:0000313" key="5">
    <source>
        <dbReference type="Proteomes" id="UP001153404"/>
    </source>
</evidence>
<dbReference type="GO" id="GO:0003677">
    <property type="term" value="F:DNA binding"/>
    <property type="evidence" value="ECO:0007669"/>
    <property type="project" value="UniProtKB-KW"/>
</dbReference>
<keyword evidence="5" id="KW-1185">Reference proteome</keyword>
<evidence type="ECO:0000313" key="4">
    <source>
        <dbReference type="EMBL" id="MDG0809332.1"/>
    </source>
</evidence>